<dbReference type="HOGENOM" id="CLU_2918468_0_0_10"/>
<reference evidence="1 2" key="1">
    <citation type="submission" date="2011-03" db="EMBL/GenBank/DDBJ databases">
        <authorList>
            <person name="Weinstock G."/>
            <person name="Sodergren E."/>
            <person name="Clifton S."/>
            <person name="Fulton L."/>
            <person name="Fulton B."/>
            <person name="Courtney L."/>
            <person name="Fronick C."/>
            <person name="Harrison M."/>
            <person name="Strong C."/>
            <person name="Farmer C."/>
            <person name="Delahaunty K."/>
            <person name="Markovic C."/>
            <person name="Hall O."/>
            <person name="Minx P."/>
            <person name="Tomlinson C."/>
            <person name="Mitreva M."/>
            <person name="Hou S."/>
            <person name="Chen J."/>
            <person name="Wollam A."/>
            <person name="Pepin K.H."/>
            <person name="Johnson M."/>
            <person name="Bhonagiri V."/>
            <person name="Zhang X."/>
            <person name="Suruliraj S."/>
            <person name="Warren W."/>
            <person name="Chinwalla A."/>
            <person name="Mardis E.R."/>
            <person name="Wilson R.K."/>
        </authorList>
    </citation>
    <scope>NUCLEOTIDE SEQUENCE [LARGE SCALE GENOMIC DNA]</scope>
    <source>
        <strain evidence="1 2">YIT 11840</strain>
    </source>
</reference>
<dbReference type="Proteomes" id="UP000003598">
    <property type="component" value="Unassembled WGS sequence"/>
</dbReference>
<name>G5SNE9_9BACT</name>
<sequence>MDAFIILFVCGQIFLKRFRMSSRRLCGFQNDKMPMRENTLFPFIPGDGRKYANLGTLDLAF</sequence>
<accession>G5SNE9</accession>
<keyword evidence="2" id="KW-1185">Reference proteome</keyword>
<evidence type="ECO:0000313" key="2">
    <source>
        <dbReference type="Proteomes" id="UP000003598"/>
    </source>
</evidence>
<proteinExistence type="predicted"/>
<comment type="caution">
    <text evidence="1">The sequence shown here is derived from an EMBL/GenBank/DDBJ whole genome shotgun (WGS) entry which is preliminary data.</text>
</comment>
<protein>
    <submittedName>
        <fullName evidence="1">Uncharacterized protein</fullName>
    </submittedName>
</protein>
<evidence type="ECO:0000313" key="1">
    <source>
        <dbReference type="EMBL" id="EHH01215.1"/>
    </source>
</evidence>
<dbReference type="EMBL" id="AFFY01000015">
    <property type="protein sequence ID" value="EHH01215.1"/>
    <property type="molecule type" value="Genomic_DNA"/>
</dbReference>
<dbReference type="AlphaFoldDB" id="G5SNE9"/>
<gene>
    <name evidence="1" type="ORF">HMPREF9441_00878</name>
</gene>
<organism evidence="1 2">
    <name type="scientific">Paraprevotella clara YIT 11840</name>
    <dbReference type="NCBI Taxonomy" id="762968"/>
    <lineage>
        <taxon>Bacteria</taxon>
        <taxon>Pseudomonadati</taxon>
        <taxon>Bacteroidota</taxon>
        <taxon>Bacteroidia</taxon>
        <taxon>Bacteroidales</taxon>
        <taxon>Prevotellaceae</taxon>
        <taxon>Paraprevotella</taxon>
    </lineage>
</organism>